<dbReference type="Pfam" id="PF02470">
    <property type="entry name" value="MlaD"/>
    <property type="match status" value="1"/>
</dbReference>
<dbReference type="Proteomes" id="UP001172687">
    <property type="component" value="Unassembled WGS sequence"/>
</dbReference>
<evidence type="ECO:0000259" key="3">
    <source>
        <dbReference type="Pfam" id="PF02470"/>
    </source>
</evidence>
<evidence type="ECO:0000313" key="5">
    <source>
        <dbReference type="EMBL" id="MDN4520833.1"/>
    </source>
</evidence>
<dbReference type="EMBL" id="JAUHTC010000084">
    <property type="protein sequence ID" value="MDN4520833.1"/>
    <property type="molecule type" value="Genomic_DNA"/>
</dbReference>
<dbReference type="PANTHER" id="PTHR33371">
    <property type="entry name" value="INTERMEMBRANE PHOSPHOLIPID TRANSPORT SYSTEM BINDING PROTEIN MLAD-RELATED"/>
    <property type="match status" value="1"/>
</dbReference>
<gene>
    <name evidence="5" type="ORF">QYF68_23880</name>
</gene>
<keyword evidence="2" id="KW-0812">Transmembrane</keyword>
<organism evidence="5 6">
    <name type="scientific">Mycolicibacterium austroafricanum</name>
    <name type="common">Mycobacterium austroafricanum</name>
    <dbReference type="NCBI Taxonomy" id="39687"/>
    <lineage>
        <taxon>Bacteria</taxon>
        <taxon>Bacillati</taxon>
        <taxon>Actinomycetota</taxon>
        <taxon>Actinomycetes</taxon>
        <taxon>Mycobacteriales</taxon>
        <taxon>Mycobacteriaceae</taxon>
        <taxon>Mycolicibacterium</taxon>
    </lineage>
</organism>
<feature type="compositionally biased region" description="Pro residues" evidence="1">
    <location>
        <begin position="440"/>
        <end position="461"/>
    </location>
</feature>
<evidence type="ECO:0000256" key="1">
    <source>
        <dbReference type="SAM" id="MobiDB-lite"/>
    </source>
</evidence>
<evidence type="ECO:0000256" key="2">
    <source>
        <dbReference type="SAM" id="Phobius"/>
    </source>
</evidence>
<protein>
    <submittedName>
        <fullName evidence="5">MCE family protein</fullName>
    </submittedName>
</protein>
<dbReference type="NCBIfam" id="TIGR00996">
    <property type="entry name" value="Mtu_fam_mce"/>
    <property type="match status" value="1"/>
</dbReference>
<dbReference type="InterPro" id="IPR052336">
    <property type="entry name" value="MlaD_Phospholipid_Transporter"/>
</dbReference>
<evidence type="ECO:0000259" key="4">
    <source>
        <dbReference type="Pfam" id="PF11887"/>
    </source>
</evidence>
<name>A0ABT8HJA1_MYCAO</name>
<sequence length="461" mass="48653">MQPRPGGPRIHNAWWTAILLVMVAVFLMVTAGVYNGTFRAYVPVSLTSDRSGLVMETGAKVKLRGVEVGRVKNISGGDGPARLELAIYPDQIQFIPANVQAQIQATTAFGAKFVDLVYPADPSPDRLAAGAVLRSTNVSTEVNTIFENLSELLQMIDPAKLNAVLTAVADGVRGKGERMGQAATDLNVVLTALNERNETIRQDWRSFKDFNDTYATVASDIITILDGASTTSATVVDHADELDALLLNTIGLTRSGTELLGSSKDSLVGLVSTLEPTTGLLHKYSPVYTCWLQGTTWFLDNGGFDVWGGRNGRSIELDVGLLFGNDPYKYPENLPVIAAKGGPGGRPGCGSLPDATKNFPVRQLITNTGWGRGVDIRPNPGIGHPCWANYFPVTRANPEPPSIRQCLPGPAPGPIPYPGAPPYGAPLYGPGGVPLFPGVAPAPPAPPAALAPPAPPTAPAP</sequence>
<comment type="caution">
    <text evidence="5">The sequence shown here is derived from an EMBL/GenBank/DDBJ whole genome shotgun (WGS) entry which is preliminary data.</text>
</comment>
<reference evidence="5" key="1">
    <citation type="submission" date="2023-07" db="EMBL/GenBank/DDBJ databases">
        <title>Degradation of tert-butanol by M. austroafricanum TBA100.</title>
        <authorList>
            <person name="Helbich S."/>
            <person name="Vainshtein Y."/>
        </authorList>
    </citation>
    <scope>NUCLEOTIDE SEQUENCE</scope>
    <source>
        <strain evidence="5">TBA100</strain>
    </source>
</reference>
<feature type="transmembrane region" description="Helical" evidence="2">
    <location>
        <begin position="12"/>
        <end position="34"/>
    </location>
</feature>
<dbReference type="InterPro" id="IPR005693">
    <property type="entry name" value="Mce"/>
</dbReference>
<feature type="region of interest" description="Disordered" evidence="1">
    <location>
        <begin position="439"/>
        <end position="461"/>
    </location>
</feature>
<dbReference type="InterPro" id="IPR003399">
    <property type="entry name" value="Mce/MlaD"/>
</dbReference>
<accession>A0ABT8HJA1</accession>
<keyword evidence="2" id="KW-0472">Membrane</keyword>
<dbReference type="Pfam" id="PF11887">
    <property type="entry name" value="Mce4_CUP1"/>
    <property type="match status" value="1"/>
</dbReference>
<evidence type="ECO:0000313" key="6">
    <source>
        <dbReference type="Proteomes" id="UP001172687"/>
    </source>
</evidence>
<keyword evidence="6" id="KW-1185">Reference proteome</keyword>
<dbReference type="InterPro" id="IPR024516">
    <property type="entry name" value="Mce_C"/>
</dbReference>
<dbReference type="PANTHER" id="PTHR33371:SF19">
    <property type="entry name" value="MCE-FAMILY PROTEIN MCE4A"/>
    <property type="match status" value="1"/>
</dbReference>
<dbReference type="RefSeq" id="WP_222882603.1">
    <property type="nucleotide sequence ID" value="NZ_CP082191.1"/>
</dbReference>
<proteinExistence type="predicted"/>
<keyword evidence="2" id="KW-1133">Transmembrane helix</keyword>
<feature type="domain" description="Mammalian cell entry C-terminal" evidence="4">
    <location>
        <begin position="123"/>
        <end position="343"/>
    </location>
</feature>
<feature type="domain" description="Mce/MlaD" evidence="3">
    <location>
        <begin position="42"/>
        <end position="117"/>
    </location>
</feature>